<proteinExistence type="predicted"/>
<feature type="compositionally biased region" description="Basic and acidic residues" evidence="1">
    <location>
        <begin position="347"/>
        <end position="356"/>
    </location>
</feature>
<feature type="compositionally biased region" description="Acidic residues" evidence="1">
    <location>
        <begin position="75"/>
        <end position="112"/>
    </location>
</feature>
<evidence type="ECO:0000313" key="3">
    <source>
        <dbReference type="EMBL" id="KAF2859946.1"/>
    </source>
</evidence>
<protein>
    <recommendedName>
        <fullName evidence="2">Micro-fibrillar-associated protein 1 C-terminal domain-containing protein</fullName>
    </recommendedName>
</protein>
<dbReference type="Pfam" id="PF06991">
    <property type="entry name" value="MFAP1"/>
    <property type="match status" value="1"/>
</dbReference>
<sequence>MTKQIERNTRYRPGKALAEDEVTDDEEEEEEEEVKEPTPLPPPKVTSFPAVTKGVVVKPAVEENDLDGFVTASSSEEEEEEEEREGSSEEEEEEGEEGEEGEESSDEDEEEEEQKKFFKPVFMSKAQRAALQKPTVSSVEKEEEPPKAEKIDHMLQETLNREAAARAARRKEWDDVDVAEDDVDDRDGIDPEAECAAWELRELKRVRRERLAIEEKEKLREEVERRKNMTAEEREEEDRAFLKAQQMEKDIKGRMAFLQKYHHKGAFYHDVEDEEVKEVLNRDFAGAKFEDEVADKSILPEYMKIRDMAKLGRKSRSKYKDMRSEDTGKWGADVVRKRRDADDADLDDRFRPDAVREQTGANALPIGEKRRGADDARSVKKMRVD</sequence>
<gene>
    <name evidence="3" type="ORF">K470DRAFT_282307</name>
</gene>
<feature type="region of interest" description="Disordered" evidence="1">
    <location>
        <begin position="220"/>
        <end position="240"/>
    </location>
</feature>
<dbReference type="AlphaFoldDB" id="A0A6A7BX52"/>
<name>A0A6A7BX52_9PEZI</name>
<evidence type="ECO:0000313" key="4">
    <source>
        <dbReference type="Proteomes" id="UP000799421"/>
    </source>
</evidence>
<feature type="compositionally biased region" description="Basic and acidic residues" evidence="1">
    <location>
        <begin position="367"/>
        <end position="385"/>
    </location>
</feature>
<feature type="region of interest" description="Disordered" evidence="1">
    <location>
        <begin position="313"/>
        <end position="385"/>
    </location>
</feature>
<keyword evidence="4" id="KW-1185">Reference proteome</keyword>
<feature type="domain" description="Micro-fibrillar-associated protein 1 C-terminal" evidence="2">
    <location>
        <begin position="108"/>
        <end position="327"/>
    </location>
</feature>
<evidence type="ECO:0000256" key="1">
    <source>
        <dbReference type="SAM" id="MobiDB-lite"/>
    </source>
</evidence>
<feature type="compositionally biased region" description="Acidic residues" evidence="1">
    <location>
        <begin position="174"/>
        <end position="189"/>
    </location>
</feature>
<dbReference type="PANTHER" id="PTHR15327">
    <property type="entry name" value="MICROFIBRIL-ASSOCIATED PROTEIN"/>
    <property type="match status" value="1"/>
</dbReference>
<reference evidence="3" key="1">
    <citation type="journal article" date="2020" name="Stud. Mycol.">
        <title>101 Dothideomycetes genomes: a test case for predicting lifestyles and emergence of pathogens.</title>
        <authorList>
            <person name="Haridas S."/>
            <person name="Albert R."/>
            <person name="Binder M."/>
            <person name="Bloem J."/>
            <person name="Labutti K."/>
            <person name="Salamov A."/>
            <person name="Andreopoulos B."/>
            <person name="Baker S."/>
            <person name="Barry K."/>
            <person name="Bills G."/>
            <person name="Bluhm B."/>
            <person name="Cannon C."/>
            <person name="Castanera R."/>
            <person name="Culley D."/>
            <person name="Daum C."/>
            <person name="Ezra D."/>
            <person name="Gonzalez J."/>
            <person name="Henrissat B."/>
            <person name="Kuo A."/>
            <person name="Liang C."/>
            <person name="Lipzen A."/>
            <person name="Lutzoni F."/>
            <person name="Magnuson J."/>
            <person name="Mondo S."/>
            <person name="Nolan M."/>
            <person name="Ohm R."/>
            <person name="Pangilinan J."/>
            <person name="Park H.-J."/>
            <person name="Ramirez L."/>
            <person name="Alfaro M."/>
            <person name="Sun H."/>
            <person name="Tritt A."/>
            <person name="Yoshinaga Y."/>
            <person name="Zwiers L.-H."/>
            <person name="Turgeon B."/>
            <person name="Goodwin S."/>
            <person name="Spatafora J."/>
            <person name="Crous P."/>
            <person name="Grigoriev I."/>
        </authorList>
    </citation>
    <scope>NUCLEOTIDE SEQUENCE</scope>
    <source>
        <strain evidence="3">CBS 480.64</strain>
    </source>
</reference>
<organism evidence="3 4">
    <name type="scientific">Piedraia hortae CBS 480.64</name>
    <dbReference type="NCBI Taxonomy" id="1314780"/>
    <lineage>
        <taxon>Eukaryota</taxon>
        <taxon>Fungi</taxon>
        <taxon>Dikarya</taxon>
        <taxon>Ascomycota</taxon>
        <taxon>Pezizomycotina</taxon>
        <taxon>Dothideomycetes</taxon>
        <taxon>Dothideomycetidae</taxon>
        <taxon>Capnodiales</taxon>
        <taxon>Piedraiaceae</taxon>
        <taxon>Piedraia</taxon>
    </lineage>
</organism>
<feature type="compositionally biased region" description="Acidic residues" evidence="1">
    <location>
        <begin position="19"/>
        <end position="34"/>
    </location>
</feature>
<feature type="compositionally biased region" description="Basic and acidic residues" evidence="1">
    <location>
        <begin position="144"/>
        <end position="164"/>
    </location>
</feature>
<accession>A0A6A7BX52</accession>
<dbReference type="EMBL" id="MU005986">
    <property type="protein sequence ID" value="KAF2859946.1"/>
    <property type="molecule type" value="Genomic_DNA"/>
</dbReference>
<feature type="compositionally biased region" description="Basic and acidic residues" evidence="1">
    <location>
        <begin position="318"/>
        <end position="328"/>
    </location>
</feature>
<dbReference type="InterPro" id="IPR033194">
    <property type="entry name" value="MFAP1"/>
</dbReference>
<evidence type="ECO:0000259" key="2">
    <source>
        <dbReference type="Pfam" id="PF06991"/>
    </source>
</evidence>
<dbReference type="InterPro" id="IPR009730">
    <property type="entry name" value="MFAP1_C"/>
</dbReference>
<feature type="region of interest" description="Disordered" evidence="1">
    <location>
        <begin position="1"/>
        <end position="189"/>
    </location>
</feature>
<dbReference type="Proteomes" id="UP000799421">
    <property type="component" value="Unassembled WGS sequence"/>
</dbReference>
<dbReference type="OrthoDB" id="1111734at2759"/>